<evidence type="ECO:0000259" key="1">
    <source>
        <dbReference type="Pfam" id="PF19313"/>
    </source>
</evidence>
<comment type="caution">
    <text evidence="2">The sequence shown here is derived from an EMBL/GenBank/DDBJ whole genome shotgun (WGS) entry which is preliminary data.</text>
</comment>
<accession>A0ABP8N4G7</accession>
<dbReference type="Proteomes" id="UP001500067">
    <property type="component" value="Unassembled WGS sequence"/>
</dbReference>
<dbReference type="RefSeq" id="WP_345077342.1">
    <property type="nucleotide sequence ID" value="NZ_BAABFA010000004.1"/>
</dbReference>
<dbReference type="EMBL" id="BAABFA010000004">
    <property type="protein sequence ID" value="GAA4460255.1"/>
    <property type="molecule type" value="Genomic_DNA"/>
</dbReference>
<evidence type="ECO:0000313" key="2">
    <source>
        <dbReference type="EMBL" id="GAA4460255.1"/>
    </source>
</evidence>
<dbReference type="CDD" id="cd09618">
    <property type="entry name" value="CBM9_like_2"/>
    <property type="match status" value="1"/>
</dbReference>
<keyword evidence="3" id="KW-1185">Reference proteome</keyword>
<organism evidence="2 3">
    <name type="scientific">Nemorincola caseinilytica</name>
    <dbReference type="NCBI Taxonomy" id="2054315"/>
    <lineage>
        <taxon>Bacteria</taxon>
        <taxon>Pseudomonadati</taxon>
        <taxon>Bacteroidota</taxon>
        <taxon>Chitinophagia</taxon>
        <taxon>Chitinophagales</taxon>
        <taxon>Chitinophagaceae</taxon>
        <taxon>Nemorincola</taxon>
    </lineage>
</organism>
<gene>
    <name evidence="2" type="ORF">GCM10023093_02580</name>
</gene>
<reference evidence="3" key="1">
    <citation type="journal article" date="2019" name="Int. J. Syst. Evol. Microbiol.">
        <title>The Global Catalogue of Microorganisms (GCM) 10K type strain sequencing project: providing services to taxonomists for standard genome sequencing and annotation.</title>
        <authorList>
            <consortium name="The Broad Institute Genomics Platform"/>
            <consortium name="The Broad Institute Genome Sequencing Center for Infectious Disease"/>
            <person name="Wu L."/>
            <person name="Ma J."/>
        </authorList>
    </citation>
    <scope>NUCLEOTIDE SEQUENCE [LARGE SCALE GENOMIC DNA]</scope>
    <source>
        <strain evidence="3">JCM 32105</strain>
    </source>
</reference>
<feature type="domain" description="DUF5916" evidence="1">
    <location>
        <begin position="235"/>
        <end position="806"/>
    </location>
</feature>
<protein>
    <recommendedName>
        <fullName evidence="1">DUF5916 domain-containing protein</fullName>
    </recommendedName>
</protein>
<name>A0ABP8N4G7_9BACT</name>
<proteinExistence type="predicted"/>
<sequence length="814" mass="92290">MRSNTIYLSLLLPLLLWHCGSLRAQSPIRALYATQRSGAIAIDGRLAEDIWGAAPRATSFIQTAPRPGEPSTQRTTVSLLYDDEAVYIGAMMYERNPDSIVKQLSPRDEFEDNNTDAFIVTFDTYFDRQNATQFAVTAAGVQADGIVKFDAVDRSWNAAWFSRVAHTDSGWSVEMKIPYSALRFPKKQVQQWGVNFQRIIRRYRERSYWNPVSPMIQNVIGQSGRVDSIHDIKAPLRLALLPYLSAYGVDNAGAFGKSVNGGLDIKYGLSESFTLDMTLVPDFGQTRFDDKVLNLSAIEVRYDERRYFFTEGVDLFNKNDLFYSRRVGGTPINGWQLRTGLPAHEIVTNEPASSRLYNAFKVSGRTQGKTGVGVFNAVSAPTYATVVDTATGAERKAEVSPLTNYNVIVVDQAMRNNSYISFMNTNVTRAGETYDADVSALLFKFADKANRYGVTGSMDVSQRYYPATATDVGYRALLNVGKQSGNYTWTLMSKAISDHFNPNDLGYLDRNNIVSLLYYNVYNTYVPFGKINTTYNKIGMEYYRAFEPNEFSRAAVHGNHVITFTSFHTIGSYWDAQPGVAYDYLEPRTIGRYYQLPANGMWGGFISSDYRRRFALDLESSKRWYGPSDRKVFSWSVSPRYRFSDKLSAIYSFSAEQRANDVGFVAHLHDSIFLGTRRLQTAINSLTTSYIFTRTMSLKLDARHYWSQAEYAKYEFLAENGLLYNAPNNISQNINFNSFNLFMNFVWQFKPGSEMSLVYQNSVYSSGSTLAADYLSGMRYVTQAPQSNSLSVKVIYYLDYQTMEKMVRKREVRG</sequence>
<dbReference type="InterPro" id="IPR045670">
    <property type="entry name" value="DUF5916"/>
</dbReference>
<dbReference type="Gene3D" id="2.60.40.1190">
    <property type="match status" value="1"/>
</dbReference>
<evidence type="ECO:0000313" key="3">
    <source>
        <dbReference type="Proteomes" id="UP001500067"/>
    </source>
</evidence>
<dbReference type="Pfam" id="PF19313">
    <property type="entry name" value="DUF5916"/>
    <property type="match status" value="1"/>
</dbReference>
<dbReference type="SUPFAM" id="SSF49344">
    <property type="entry name" value="CBD9-like"/>
    <property type="match status" value="1"/>
</dbReference>